<dbReference type="Gene3D" id="1.10.530.40">
    <property type="match status" value="1"/>
</dbReference>
<dbReference type="PANTHER" id="PTHR38107:SF3">
    <property type="entry name" value="LYSOZYME RRRD-RELATED"/>
    <property type="match status" value="1"/>
</dbReference>
<reference evidence="7 8" key="1">
    <citation type="submission" date="2019-04" db="EMBL/GenBank/DDBJ databases">
        <title>Azoarcus rhizosphaerae sp. nov. isolated from rhizosphere of Ficus religiosa.</title>
        <authorList>
            <person name="Lin S.-Y."/>
            <person name="Hameed A."/>
            <person name="Hsu Y.-H."/>
            <person name="Young C.-C."/>
        </authorList>
    </citation>
    <scope>NUCLEOTIDE SEQUENCE [LARGE SCALE GENOMIC DNA]</scope>
    <source>
        <strain evidence="7 8">CC-YHH848</strain>
    </source>
</reference>
<evidence type="ECO:0000313" key="8">
    <source>
        <dbReference type="Proteomes" id="UP000307956"/>
    </source>
</evidence>
<evidence type="ECO:0000256" key="5">
    <source>
        <dbReference type="ARBA" id="ARBA00023295"/>
    </source>
</evidence>
<proteinExistence type="inferred from homology"/>
<name>A0A4S4AN30_9RHOO</name>
<evidence type="ECO:0000313" key="7">
    <source>
        <dbReference type="EMBL" id="THF61043.1"/>
    </source>
</evidence>
<gene>
    <name evidence="7" type="ORF">E6O51_11885</name>
</gene>
<dbReference type="EMBL" id="SSOD01000008">
    <property type="protein sequence ID" value="THF61043.1"/>
    <property type="molecule type" value="Genomic_DNA"/>
</dbReference>
<evidence type="ECO:0000256" key="3">
    <source>
        <dbReference type="ARBA" id="ARBA00022638"/>
    </source>
</evidence>
<comment type="similarity">
    <text evidence="6">Belongs to the glycosyl hydrolase 24 family.</text>
</comment>
<dbReference type="InterPro" id="IPR023347">
    <property type="entry name" value="Lysozyme_dom_sf"/>
</dbReference>
<dbReference type="Proteomes" id="UP000307956">
    <property type="component" value="Unassembled WGS sequence"/>
</dbReference>
<comment type="catalytic activity">
    <reaction evidence="1 6">
        <text>Hydrolysis of (1-&gt;4)-beta-linkages between N-acetylmuramic acid and N-acetyl-D-glucosamine residues in a peptidoglycan and between N-acetyl-D-glucosamine residues in chitodextrins.</text>
        <dbReference type="EC" id="3.2.1.17"/>
    </reaction>
</comment>
<dbReference type="InterPro" id="IPR051018">
    <property type="entry name" value="Bacteriophage_GH24"/>
</dbReference>
<dbReference type="GO" id="GO:0016998">
    <property type="term" value="P:cell wall macromolecule catabolic process"/>
    <property type="evidence" value="ECO:0007669"/>
    <property type="project" value="InterPro"/>
</dbReference>
<evidence type="ECO:0000256" key="4">
    <source>
        <dbReference type="ARBA" id="ARBA00022801"/>
    </source>
</evidence>
<sequence length="139" mass="14948">MLAGYEGYRGEAYRDAVGVPTVGFGATAGVRPGERTDPVRAVQRLAADAEAHAREAARCIGEVPLYQHEFDAYASLAYNIGGPAFCGSTLVKKLRAAPPDYAGACAEILRWIYAGGRRLGGLARRRAQEYRLCMEGAPR</sequence>
<dbReference type="GO" id="GO:0003796">
    <property type="term" value="F:lysozyme activity"/>
    <property type="evidence" value="ECO:0007669"/>
    <property type="project" value="UniProtKB-EC"/>
</dbReference>
<dbReference type="AlphaFoldDB" id="A0A4S4AN30"/>
<dbReference type="OrthoDB" id="5327667at2"/>
<dbReference type="PANTHER" id="PTHR38107">
    <property type="match status" value="1"/>
</dbReference>
<dbReference type="Pfam" id="PF00959">
    <property type="entry name" value="Phage_lysozyme"/>
    <property type="match status" value="1"/>
</dbReference>
<dbReference type="HAMAP" id="MF_04110">
    <property type="entry name" value="ENDOLYSIN_T4"/>
    <property type="match status" value="1"/>
</dbReference>
<protein>
    <recommendedName>
        <fullName evidence="6">Lysozyme</fullName>
        <ecNumber evidence="6">3.2.1.17</ecNumber>
    </recommendedName>
</protein>
<keyword evidence="8" id="KW-1185">Reference proteome</keyword>
<accession>A0A4S4AN30</accession>
<organism evidence="7 8">
    <name type="scientific">Pseudothauera rhizosphaerae</name>
    <dbReference type="NCBI Taxonomy" id="2565932"/>
    <lineage>
        <taxon>Bacteria</taxon>
        <taxon>Pseudomonadati</taxon>
        <taxon>Pseudomonadota</taxon>
        <taxon>Betaproteobacteria</taxon>
        <taxon>Rhodocyclales</taxon>
        <taxon>Zoogloeaceae</taxon>
        <taxon>Pseudothauera</taxon>
    </lineage>
</organism>
<keyword evidence="3 6" id="KW-0081">Bacteriolytic enzyme</keyword>
<dbReference type="InterPro" id="IPR034690">
    <property type="entry name" value="Endolysin_T4_type"/>
</dbReference>
<dbReference type="InterPro" id="IPR023346">
    <property type="entry name" value="Lysozyme-like_dom_sf"/>
</dbReference>
<evidence type="ECO:0000256" key="6">
    <source>
        <dbReference type="RuleBase" id="RU003788"/>
    </source>
</evidence>
<dbReference type="SUPFAM" id="SSF53955">
    <property type="entry name" value="Lysozyme-like"/>
    <property type="match status" value="1"/>
</dbReference>
<keyword evidence="5 6" id="KW-0326">Glycosidase</keyword>
<evidence type="ECO:0000256" key="2">
    <source>
        <dbReference type="ARBA" id="ARBA00022529"/>
    </source>
</evidence>
<keyword evidence="4 6" id="KW-0378">Hydrolase</keyword>
<evidence type="ECO:0000256" key="1">
    <source>
        <dbReference type="ARBA" id="ARBA00000632"/>
    </source>
</evidence>
<dbReference type="GO" id="GO:0042742">
    <property type="term" value="P:defense response to bacterium"/>
    <property type="evidence" value="ECO:0007669"/>
    <property type="project" value="UniProtKB-KW"/>
</dbReference>
<dbReference type="GO" id="GO:0031640">
    <property type="term" value="P:killing of cells of another organism"/>
    <property type="evidence" value="ECO:0007669"/>
    <property type="project" value="UniProtKB-KW"/>
</dbReference>
<comment type="caution">
    <text evidence="7">The sequence shown here is derived from an EMBL/GenBank/DDBJ whole genome shotgun (WGS) entry which is preliminary data.</text>
</comment>
<dbReference type="InterPro" id="IPR002196">
    <property type="entry name" value="Glyco_hydro_24"/>
</dbReference>
<dbReference type="EC" id="3.2.1.17" evidence="6"/>
<dbReference type="GO" id="GO:0009253">
    <property type="term" value="P:peptidoglycan catabolic process"/>
    <property type="evidence" value="ECO:0007669"/>
    <property type="project" value="InterPro"/>
</dbReference>
<keyword evidence="2 6" id="KW-0929">Antimicrobial</keyword>